<gene>
    <name evidence="1" type="ORF">S01H1_39289</name>
</gene>
<dbReference type="EMBL" id="BARS01024784">
    <property type="protein sequence ID" value="GAG11802.1"/>
    <property type="molecule type" value="Genomic_DNA"/>
</dbReference>
<dbReference type="AlphaFoldDB" id="X0VKS4"/>
<organism evidence="1">
    <name type="scientific">marine sediment metagenome</name>
    <dbReference type="NCBI Taxonomy" id="412755"/>
    <lineage>
        <taxon>unclassified sequences</taxon>
        <taxon>metagenomes</taxon>
        <taxon>ecological metagenomes</taxon>
    </lineage>
</organism>
<accession>X0VKS4</accession>
<evidence type="ECO:0000313" key="1">
    <source>
        <dbReference type="EMBL" id="GAG11802.1"/>
    </source>
</evidence>
<protein>
    <submittedName>
        <fullName evidence="1">Uncharacterized protein</fullName>
    </submittedName>
</protein>
<name>X0VKS4_9ZZZZ</name>
<comment type="caution">
    <text evidence="1">The sequence shown here is derived from an EMBL/GenBank/DDBJ whole genome shotgun (WGS) entry which is preliminary data.</text>
</comment>
<sequence>MQFPVHPAVLKREAQEREEFRNIEHELISQAVERETKRLRSIPQKIINKFFNK</sequence>
<proteinExistence type="predicted"/>
<reference evidence="1" key="1">
    <citation type="journal article" date="2014" name="Front. Microbiol.">
        <title>High frequency of phylogenetically diverse reductive dehalogenase-homologous genes in deep subseafloor sedimentary metagenomes.</title>
        <authorList>
            <person name="Kawai M."/>
            <person name="Futagami T."/>
            <person name="Toyoda A."/>
            <person name="Takaki Y."/>
            <person name="Nishi S."/>
            <person name="Hori S."/>
            <person name="Arai W."/>
            <person name="Tsubouchi T."/>
            <person name="Morono Y."/>
            <person name="Uchiyama I."/>
            <person name="Ito T."/>
            <person name="Fujiyama A."/>
            <person name="Inagaki F."/>
            <person name="Takami H."/>
        </authorList>
    </citation>
    <scope>NUCLEOTIDE SEQUENCE</scope>
    <source>
        <strain evidence="1">Expedition CK06-06</strain>
    </source>
</reference>